<feature type="domain" description="Soluble ligand binding" evidence="17">
    <location>
        <begin position="194"/>
        <end position="244"/>
    </location>
</feature>
<evidence type="ECO:0000256" key="12">
    <source>
        <dbReference type="ARBA" id="ARBA00023139"/>
    </source>
</evidence>
<evidence type="ECO:0000256" key="11">
    <source>
        <dbReference type="ARBA" id="ARBA00023136"/>
    </source>
</evidence>
<organism evidence="19 20">
    <name type="scientific">Chitiniphilus eburneus</name>
    <dbReference type="NCBI Taxonomy" id="2571148"/>
    <lineage>
        <taxon>Bacteria</taxon>
        <taxon>Pseudomonadati</taxon>
        <taxon>Pseudomonadota</taxon>
        <taxon>Betaproteobacteria</taxon>
        <taxon>Neisseriales</taxon>
        <taxon>Chitinibacteraceae</taxon>
        <taxon>Chitiniphilus</taxon>
    </lineage>
</organism>
<accession>A0A4U0PIY3</accession>
<dbReference type="PANTHER" id="PTHR33619:SF3">
    <property type="entry name" value="POLYSACCHARIDE EXPORT PROTEIN GFCE-RELATED"/>
    <property type="match status" value="1"/>
</dbReference>
<feature type="domain" description="Polysaccharide export protein N-terminal" evidence="16">
    <location>
        <begin position="30"/>
        <end position="106"/>
    </location>
</feature>
<dbReference type="RefSeq" id="WP_136774443.1">
    <property type="nucleotide sequence ID" value="NZ_CP156074.1"/>
</dbReference>
<evidence type="ECO:0000256" key="5">
    <source>
        <dbReference type="ARBA" id="ARBA00022597"/>
    </source>
</evidence>
<feature type="domain" description="SLBB" evidence="18">
    <location>
        <begin position="113"/>
        <end position="188"/>
    </location>
</feature>
<name>A0A4U0PIY3_9NEIS</name>
<dbReference type="InterPro" id="IPR003715">
    <property type="entry name" value="Poly_export_N"/>
</dbReference>
<evidence type="ECO:0000259" key="16">
    <source>
        <dbReference type="Pfam" id="PF02563"/>
    </source>
</evidence>
<dbReference type="PANTHER" id="PTHR33619">
    <property type="entry name" value="POLYSACCHARIDE EXPORT PROTEIN GFCE-RELATED"/>
    <property type="match status" value="1"/>
</dbReference>
<evidence type="ECO:0000256" key="13">
    <source>
        <dbReference type="ARBA" id="ARBA00023237"/>
    </source>
</evidence>
<comment type="caution">
    <text evidence="19">The sequence shown here is derived from an EMBL/GenBank/DDBJ whole genome shotgun (WGS) entry which is preliminary data.</text>
</comment>
<evidence type="ECO:0000256" key="3">
    <source>
        <dbReference type="ARBA" id="ARBA00022448"/>
    </source>
</evidence>
<dbReference type="Pfam" id="PF02563">
    <property type="entry name" value="Poly_export"/>
    <property type="match status" value="1"/>
</dbReference>
<keyword evidence="4" id="KW-1134">Transmembrane beta strand</keyword>
<evidence type="ECO:0000256" key="6">
    <source>
        <dbReference type="ARBA" id="ARBA00022692"/>
    </source>
</evidence>
<protein>
    <submittedName>
        <fullName evidence="19">Polysaccharide export protein EpsE</fullName>
    </submittedName>
</protein>
<keyword evidence="5" id="KW-0762">Sugar transport</keyword>
<feature type="signal peptide" evidence="15">
    <location>
        <begin position="1"/>
        <end position="25"/>
    </location>
</feature>
<keyword evidence="6" id="KW-0812">Transmembrane</keyword>
<proteinExistence type="inferred from homology"/>
<comment type="similarity">
    <text evidence="2">Belongs to the BexD/CtrA/VexA family.</text>
</comment>
<keyword evidence="13" id="KW-0998">Cell outer membrane</keyword>
<evidence type="ECO:0000256" key="1">
    <source>
        <dbReference type="ARBA" id="ARBA00004571"/>
    </source>
</evidence>
<dbReference type="Proteomes" id="UP000310016">
    <property type="component" value="Unassembled WGS sequence"/>
</dbReference>
<keyword evidence="11" id="KW-0472">Membrane</keyword>
<keyword evidence="8" id="KW-0625">Polysaccharide transport</keyword>
<dbReference type="Gene3D" id="3.30.1950.10">
    <property type="entry name" value="wza like domain"/>
    <property type="match status" value="1"/>
</dbReference>
<evidence type="ECO:0000256" key="9">
    <source>
        <dbReference type="ARBA" id="ARBA00023065"/>
    </source>
</evidence>
<keyword evidence="7 15" id="KW-0732">Signal</keyword>
<dbReference type="InterPro" id="IPR049712">
    <property type="entry name" value="Poly_export"/>
</dbReference>
<dbReference type="Gene3D" id="3.10.560.10">
    <property type="entry name" value="Outer membrane lipoprotein wza domain like"/>
    <property type="match status" value="2"/>
</dbReference>
<gene>
    <name evidence="19" type="primary">epsE</name>
    <name evidence="19" type="ORF">FAZ21_15970</name>
</gene>
<keyword evidence="10" id="KW-0626">Porin</keyword>
<dbReference type="GO" id="GO:0015159">
    <property type="term" value="F:polysaccharide transmembrane transporter activity"/>
    <property type="evidence" value="ECO:0007669"/>
    <property type="project" value="InterPro"/>
</dbReference>
<dbReference type="Pfam" id="PF22461">
    <property type="entry name" value="SLBB_2"/>
    <property type="match status" value="1"/>
</dbReference>
<keyword evidence="14" id="KW-0449">Lipoprotein</keyword>
<comment type="subcellular location">
    <subcellularLocation>
        <location evidence="1">Cell outer membrane</location>
        <topology evidence="1">Multi-pass membrane protein</topology>
    </subcellularLocation>
</comment>
<evidence type="ECO:0000259" key="18">
    <source>
        <dbReference type="Pfam" id="PF22461"/>
    </source>
</evidence>
<dbReference type="GO" id="GO:0046930">
    <property type="term" value="C:pore complex"/>
    <property type="evidence" value="ECO:0007669"/>
    <property type="project" value="UniProtKB-KW"/>
</dbReference>
<dbReference type="InterPro" id="IPR054765">
    <property type="entry name" value="SLBB_dom"/>
</dbReference>
<evidence type="ECO:0000256" key="15">
    <source>
        <dbReference type="SAM" id="SignalP"/>
    </source>
</evidence>
<reference evidence="19 20" key="1">
    <citation type="submission" date="2019-04" db="EMBL/GenBank/DDBJ databases">
        <title>Chitiniphilus eburnea sp. nov., a novel chitinolytic bacterium isolated from aquaculture sludge.</title>
        <authorList>
            <person name="Sheng M."/>
        </authorList>
    </citation>
    <scope>NUCLEOTIDE SEQUENCE [LARGE SCALE GENOMIC DNA]</scope>
    <source>
        <strain evidence="19 20">HX-2-15</strain>
    </source>
</reference>
<dbReference type="InterPro" id="IPR019554">
    <property type="entry name" value="Soluble_ligand-bd"/>
</dbReference>
<feature type="chain" id="PRO_5020398949" evidence="15">
    <location>
        <begin position="26"/>
        <end position="268"/>
    </location>
</feature>
<evidence type="ECO:0000259" key="17">
    <source>
        <dbReference type="Pfam" id="PF10531"/>
    </source>
</evidence>
<dbReference type="AlphaFoldDB" id="A0A4U0PIY3"/>
<evidence type="ECO:0000313" key="19">
    <source>
        <dbReference type="EMBL" id="TJZ67996.1"/>
    </source>
</evidence>
<dbReference type="GO" id="GO:0006811">
    <property type="term" value="P:monoatomic ion transport"/>
    <property type="evidence" value="ECO:0007669"/>
    <property type="project" value="UniProtKB-KW"/>
</dbReference>
<keyword evidence="20" id="KW-1185">Reference proteome</keyword>
<dbReference type="Pfam" id="PF10531">
    <property type="entry name" value="SLBB"/>
    <property type="match status" value="1"/>
</dbReference>
<evidence type="ECO:0000313" key="20">
    <source>
        <dbReference type="Proteomes" id="UP000310016"/>
    </source>
</evidence>
<keyword evidence="3" id="KW-0813">Transport</keyword>
<keyword evidence="12" id="KW-0564">Palmitate</keyword>
<dbReference type="GO" id="GO:0015288">
    <property type="term" value="F:porin activity"/>
    <property type="evidence" value="ECO:0007669"/>
    <property type="project" value="UniProtKB-KW"/>
</dbReference>
<evidence type="ECO:0000256" key="10">
    <source>
        <dbReference type="ARBA" id="ARBA00023114"/>
    </source>
</evidence>
<evidence type="ECO:0000256" key="2">
    <source>
        <dbReference type="ARBA" id="ARBA00009450"/>
    </source>
</evidence>
<dbReference type="OrthoDB" id="9815244at2"/>
<evidence type="ECO:0000256" key="14">
    <source>
        <dbReference type="ARBA" id="ARBA00023288"/>
    </source>
</evidence>
<dbReference type="EMBL" id="SUMF01000025">
    <property type="protein sequence ID" value="TJZ67996.1"/>
    <property type="molecule type" value="Genomic_DNA"/>
</dbReference>
<evidence type="ECO:0000256" key="4">
    <source>
        <dbReference type="ARBA" id="ARBA00022452"/>
    </source>
</evidence>
<keyword evidence="9" id="KW-0406">Ion transport</keyword>
<dbReference type="InterPro" id="IPR017478">
    <property type="entry name" value="Polysacc_export_EpsE"/>
</dbReference>
<dbReference type="NCBIfam" id="TIGR03028">
    <property type="entry name" value="EpsE"/>
    <property type="match status" value="1"/>
</dbReference>
<dbReference type="GO" id="GO:0009279">
    <property type="term" value="C:cell outer membrane"/>
    <property type="evidence" value="ECO:0007669"/>
    <property type="project" value="UniProtKB-SubCell"/>
</dbReference>
<evidence type="ECO:0000256" key="8">
    <source>
        <dbReference type="ARBA" id="ARBA00023047"/>
    </source>
</evidence>
<sequence length="268" mass="28729">MMKGWIQRLAALCAVAVLTLNPARAADPQPRDAEYVLGAGDVVKVAVYDHPDLTTEIQLTQSGEISFPLIGAVKLSGLSFSQAESRIAGLLQRGGFVNKPNVNVLITQYRSRRVAVLGEVSNPGRYALDSASTLIDALALAGGVNPNGGDTLVLTRGSERREFSLAALLAQDGSAKADEVQAGDVLYIPRAQQIYVYGEVNRPGAFRLERHMTVMQALSVAGGYNLRASQKGLQVHRTRQDGGTDVLDVKPTDVVQANDVVFVREALF</sequence>
<evidence type="ECO:0000256" key="7">
    <source>
        <dbReference type="ARBA" id="ARBA00022729"/>
    </source>
</evidence>